<feature type="domain" description="TonB-dependent receptor-like beta-barrel" evidence="17">
    <location>
        <begin position="221"/>
        <end position="645"/>
    </location>
</feature>
<comment type="similarity">
    <text evidence="2 14 15">Belongs to the TonB-dependent receptor family.</text>
</comment>
<keyword evidence="3 14" id="KW-0813">Transport</keyword>
<evidence type="ECO:0000256" key="14">
    <source>
        <dbReference type="PROSITE-ProRule" id="PRU01360"/>
    </source>
</evidence>
<dbReference type="AlphaFoldDB" id="A0A1Y5EPI4"/>
<dbReference type="InterPro" id="IPR036942">
    <property type="entry name" value="Beta-barrel_TonB_sf"/>
</dbReference>
<dbReference type="GO" id="GO:0038023">
    <property type="term" value="F:signaling receptor activity"/>
    <property type="evidence" value="ECO:0007669"/>
    <property type="project" value="InterPro"/>
</dbReference>
<evidence type="ECO:0000256" key="3">
    <source>
        <dbReference type="ARBA" id="ARBA00022448"/>
    </source>
</evidence>
<keyword evidence="6 14" id="KW-0812">Transmembrane</keyword>
<dbReference type="Pfam" id="PF07715">
    <property type="entry name" value="Plug"/>
    <property type="match status" value="1"/>
</dbReference>
<feature type="signal peptide" evidence="16">
    <location>
        <begin position="1"/>
        <end position="27"/>
    </location>
</feature>
<dbReference type="Gene3D" id="2.40.170.20">
    <property type="entry name" value="TonB-dependent receptor, beta-barrel domain"/>
    <property type="match status" value="1"/>
</dbReference>
<dbReference type="InterPro" id="IPR037066">
    <property type="entry name" value="Plug_dom_sf"/>
</dbReference>
<dbReference type="EMBL" id="MAAF01000020">
    <property type="protein sequence ID" value="OUR84380.1"/>
    <property type="molecule type" value="Genomic_DNA"/>
</dbReference>
<dbReference type="GO" id="GO:0015344">
    <property type="term" value="F:siderophore uptake transmembrane transporter activity"/>
    <property type="evidence" value="ECO:0007669"/>
    <property type="project" value="TreeGrafter"/>
</dbReference>
<dbReference type="InterPro" id="IPR010105">
    <property type="entry name" value="TonB_sidphr_rcpt"/>
</dbReference>
<dbReference type="GO" id="GO:0015891">
    <property type="term" value="P:siderophore transport"/>
    <property type="evidence" value="ECO:0007669"/>
    <property type="project" value="InterPro"/>
</dbReference>
<keyword evidence="5" id="KW-0410">Iron transport</keyword>
<dbReference type="InterPro" id="IPR012910">
    <property type="entry name" value="Plug_dom"/>
</dbReference>
<evidence type="ECO:0000256" key="7">
    <source>
        <dbReference type="ARBA" id="ARBA00022729"/>
    </source>
</evidence>
<keyword evidence="7 16" id="KW-0732">Signal</keyword>
<keyword evidence="13 14" id="KW-0998">Cell outer membrane</keyword>
<evidence type="ECO:0000256" key="9">
    <source>
        <dbReference type="ARBA" id="ARBA00023065"/>
    </source>
</evidence>
<accession>A0A1Y5EPI4</accession>
<dbReference type="SUPFAM" id="SSF56935">
    <property type="entry name" value="Porins"/>
    <property type="match status" value="1"/>
</dbReference>
<evidence type="ECO:0000256" key="5">
    <source>
        <dbReference type="ARBA" id="ARBA00022496"/>
    </source>
</evidence>
<comment type="subcellular location">
    <subcellularLocation>
        <location evidence="1 14">Cell outer membrane</location>
        <topology evidence="1 14">Multi-pass membrane protein</topology>
    </subcellularLocation>
</comment>
<evidence type="ECO:0000259" key="18">
    <source>
        <dbReference type="Pfam" id="PF07715"/>
    </source>
</evidence>
<evidence type="ECO:0000256" key="4">
    <source>
        <dbReference type="ARBA" id="ARBA00022452"/>
    </source>
</evidence>
<keyword evidence="8" id="KW-0408">Iron</keyword>
<evidence type="ECO:0000256" key="1">
    <source>
        <dbReference type="ARBA" id="ARBA00004571"/>
    </source>
</evidence>
<gene>
    <name evidence="19" type="ORF">A9Q75_03010</name>
</gene>
<evidence type="ECO:0000313" key="20">
    <source>
        <dbReference type="Proteomes" id="UP000243053"/>
    </source>
</evidence>
<evidence type="ECO:0000256" key="6">
    <source>
        <dbReference type="ARBA" id="ARBA00022692"/>
    </source>
</evidence>
<keyword evidence="10 15" id="KW-0798">TonB box</keyword>
<organism evidence="19 20">
    <name type="scientific">Colwellia psychrerythraea</name>
    <name type="common">Vibrio psychroerythus</name>
    <dbReference type="NCBI Taxonomy" id="28229"/>
    <lineage>
        <taxon>Bacteria</taxon>
        <taxon>Pseudomonadati</taxon>
        <taxon>Pseudomonadota</taxon>
        <taxon>Gammaproteobacteria</taxon>
        <taxon>Alteromonadales</taxon>
        <taxon>Colwelliaceae</taxon>
        <taxon>Colwellia</taxon>
    </lineage>
</organism>
<reference evidence="20" key="1">
    <citation type="journal article" date="2017" name="Proc. Natl. Acad. Sci. U.S.A.">
        <title>Simulation of Deepwater Horizon oil plume reveals substrate specialization within a complex community of hydrocarbon degraders.</title>
        <authorList>
            <person name="Hu P."/>
            <person name="Dubinsky E.A."/>
            <person name="Probst A.J."/>
            <person name="Wang J."/>
            <person name="Sieber C.M.K."/>
            <person name="Tom L.M."/>
            <person name="Gardinali P."/>
            <person name="Banfield J.F."/>
            <person name="Atlas R.M."/>
            <person name="Andersen G.L."/>
        </authorList>
    </citation>
    <scope>NUCLEOTIDE SEQUENCE [LARGE SCALE GENOMIC DNA]</scope>
</reference>
<evidence type="ECO:0000259" key="17">
    <source>
        <dbReference type="Pfam" id="PF00593"/>
    </source>
</evidence>
<proteinExistence type="inferred from homology"/>
<dbReference type="PANTHER" id="PTHR32552">
    <property type="entry name" value="FERRICHROME IRON RECEPTOR-RELATED"/>
    <property type="match status" value="1"/>
</dbReference>
<name>A0A1Y5EPI4_COLPS</name>
<keyword evidence="4 14" id="KW-1134">Transmembrane beta strand</keyword>
<evidence type="ECO:0000256" key="11">
    <source>
        <dbReference type="ARBA" id="ARBA00023136"/>
    </source>
</evidence>
<evidence type="ECO:0000256" key="10">
    <source>
        <dbReference type="ARBA" id="ARBA00023077"/>
    </source>
</evidence>
<keyword evidence="9" id="KW-0406">Ion transport</keyword>
<evidence type="ECO:0000256" key="16">
    <source>
        <dbReference type="SAM" id="SignalP"/>
    </source>
</evidence>
<dbReference type="PANTHER" id="PTHR32552:SF68">
    <property type="entry name" value="FERRICHROME OUTER MEMBRANE TRANSPORTER_PHAGE RECEPTOR"/>
    <property type="match status" value="1"/>
</dbReference>
<dbReference type="GO" id="GO:0009279">
    <property type="term" value="C:cell outer membrane"/>
    <property type="evidence" value="ECO:0007669"/>
    <property type="project" value="UniProtKB-SubCell"/>
</dbReference>
<evidence type="ECO:0000256" key="8">
    <source>
        <dbReference type="ARBA" id="ARBA00023004"/>
    </source>
</evidence>
<keyword evidence="11 14" id="KW-0472">Membrane</keyword>
<dbReference type="Proteomes" id="UP000243053">
    <property type="component" value="Unassembled WGS sequence"/>
</dbReference>
<evidence type="ECO:0000313" key="19">
    <source>
        <dbReference type="EMBL" id="OUR84380.1"/>
    </source>
</evidence>
<protein>
    <recommendedName>
        <fullName evidence="21">TonB-dependent siderophore receptor</fullName>
    </recommendedName>
</protein>
<sequence length="676" mass="76815">MHYYHLLPLTSALSNVLFFTLTPPLLAKPFDDAKQMEAQIEIIEVVAQTSEKNHYINSKTVDDVSHFLSRNIDKVEDIVSYTPSVFASNVNAGMETGLSIRGFSTGRQNIYVNGHLDNQRMFIRSPETVEQVAIEKGHSSIFYGGAAPGGTLIYHTKKPLNEAQTQLTATLGSYDKYKLALDTSGNITNKLDYRAVLVKQKANSFIENAKEDKETLYTHLGWQISSKQQLSVELEYNKLTNPWTFGIVRVDDDILYDKSYVYPATNSKRKYLRTSLYWHYSLDENSQLTVKLNQVDLDRDDVWMGFYYKLANNNLLGYWADIDNKAKQHNAVFDFEHSVNTSWASHTFHIGYNYNQYENTQHMDRSIGQFIIDPYAPDYSIAEPTEINSIRYFSADETESSFYLLDTMAFNLNSHNNVQLSVGLRGSAFKIIDRTDNSISVDKKAITSFLGAAYQVNDDIRLYGNFSQSYEPNTGLDKNQQYFEPKKANQIELAAEYTFSQQHSLSAAVYQITQSNLLTHDPNDPDFKILAGAIESQGLEVLLINNIALQWQLKSSLSHIKNQLDNTLSSQHGNSAANIPHNSFSSQLHWQHLNNSIGAHIGVFGLSSRYGNNVNSFTLPGYVRVDLGGYIKSGTWQVNLNIENLFDKRYIVTSNYEDDMYPGRPIDIRLTASYQW</sequence>
<feature type="chain" id="PRO_5012576704" description="TonB-dependent siderophore receptor" evidence="16">
    <location>
        <begin position="28"/>
        <end position="676"/>
    </location>
</feature>
<feature type="domain" description="TonB-dependent receptor plug" evidence="18">
    <location>
        <begin position="69"/>
        <end position="151"/>
    </location>
</feature>
<evidence type="ECO:0008006" key="21">
    <source>
        <dbReference type="Google" id="ProtNLM"/>
    </source>
</evidence>
<comment type="caution">
    <text evidence="19">The sequence shown here is derived from an EMBL/GenBank/DDBJ whole genome shotgun (WGS) entry which is preliminary data.</text>
</comment>
<dbReference type="InterPro" id="IPR039426">
    <property type="entry name" value="TonB-dep_rcpt-like"/>
</dbReference>
<keyword evidence="12" id="KW-0675">Receptor</keyword>
<evidence type="ECO:0000256" key="13">
    <source>
        <dbReference type="ARBA" id="ARBA00023237"/>
    </source>
</evidence>
<evidence type="ECO:0000256" key="12">
    <source>
        <dbReference type="ARBA" id="ARBA00023170"/>
    </source>
</evidence>
<dbReference type="Gene3D" id="2.170.130.10">
    <property type="entry name" value="TonB-dependent receptor, plug domain"/>
    <property type="match status" value="1"/>
</dbReference>
<dbReference type="Pfam" id="PF00593">
    <property type="entry name" value="TonB_dep_Rec_b-barrel"/>
    <property type="match status" value="1"/>
</dbReference>
<evidence type="ECO:0000256" key="2">
    <source>
        <dbReference type="ARBA" id="ARBA00009810"/>
    </source>
</evidence>
<evidence type="ECO:0000256" key="15">
    <source>
        <dbReference type="RuleBase" id="RU003357"/>
    </source>
</evidence>
<dbReference type="InterPro" id="IPR000531">
    <property type="entry name" value="Beta-barrel_TonB"/>
</dbReference>
<dbReference type="NCBIfam" id="TIGR01783">
    <property type="entry name" value="TonB-siderophor"/>
    <property type="match status" value="1"/>
</dbReference>
<dbReference type="PROSITE" id="PS52016">
    <property type="entry name" value="TONB_DEPENDENT_REC_3"/>
    <property type="match status" value="1"/>
</dbReference>